<evidence type="ECO:0000313" key="2">
    <source>
        <dbReference type="EMBL" id="KJL24866.1"/>
    </source>
</evidence>
<dbReference type="PATRIC" id="fig|582680.7.peg.1627"/>
<keyword evidence="3" id="KW-1185">Reference proteome</keyword>
<organism evidence="2 3">
    <name type="scientific">Microbacterium azadirachtae</name>
    <dbReference type="NCBI Taxonomy" id="582680"/>
    <lineage>
        <taxon>Bacteria</taxon>
        <taxon>Bacillati</taxon>
        <taxon>Actinomycetota</taxon>
        <taxon>Actinomycetes</taxon>
        <taxon>Micrococcales</taxon>
        <taxon>Microbacteriaceae</taxon>
        <taxon>Microbacterium</taxon>
    </lineage>
</organism>
<name>A0A0F0KZZ0_9MICO</name>
<evidence type="ECO:0000256" key="1">
    <source>
        <dbReference type="SAM" id="Coils"/>
    </source>
</evidence>
<dbReference type="AlphaFoldDB" id="A0A0F0KZZ0"/>
<dbReference type="Proteomes" id="UP000033448">
    <property type="component" value="Unassembled WGS sequence"/>
</dbReference>
<proteinExistence type="predicted"/>
<sequence length="238" mass="28042">MTPQLSTMTPATYYTTRKRDWPSGDLFLIDAGHDPAAIRLRMKTRRVDHVLTEKEREDKQRGRYSYPPKYDYVDTDKMRLEVGAGRYGSLVLEDTVATRIEDKLLRALERVQQLSDDAVARAEAQRLREIEAAKARERAEALRVRALAYGHWREKLLDLAKEHARHQALVPVVAKLRETLPQHQTAEYYDQLTRYVEWAEQYLTESDPFASFPLPRGDRPDLSYQEWREWDARNPQRW</sequence>
<reference evidence="2 3" key="1">
    <citation type="submission" date="2015-02" db="EMBL/GenBank/DDBJ databases">
        <title>Draft genome sequences of ten Microbacterium spp. with emphasis on heavy metal contaminated environments.</title>
        <authorList>
            <person name="Corretto E."/>
        </authorList>
    </citation>
    <scope>NUCLEOTIDE SEQUENCE [LARGE SCALE GENOMIC DNA]</scope>
    <source>
        <strain evidence="2 3">DSM 23848</strain>
    </source>
</reference>
<evidence type="ECO:0000313" key="3">
    <source>
        <dbReference type="Proteomes" id="UP000033448"/>
    </source>
</evidence>
<comment type="caution">
    <text evidence="2">The sequence shown here is derived from an EMBL/GenBank/DDBJ whole genome shotgun (WGS) entry which is preliminary data.</text>
</comment>
<accession>A0A0F0KZZ0</accession>
<gene>
    <name evidence="2" type="ORF">RL72_01589</name>
</gene>
<dbReference type="EMBL" id="JYIT01000072">
    <property type="protein sequence ID" value="KJL24866.1"/>
    <property type="molecule type" value="Genomic_DNA"/>
</dbReference>
<protein>
    <submittedName>
        <fullName evidence="2">Uncharacterized protein</fullName>
    </submittedName>
</protein>
<keyword evidence="1" id="KW-0175">Coiled coil</keyword>
<feature type="coiled-coil region" evidence="1">
    <location>
        <begin position="97"/>
        <end position="140"/>
    </location>
</feature>